<organism evidence="2 3">
    <name type="scientific">Caldinitratiruptor microaerophilus</name>
    <dbReference type="NCBI Taxonomy" id="671077"/>
    <lineage>
        <taxon>Bacteria</taxon>
        <taxon>Bacillati</taxon>
        <taxon>Bacillota</taxon>
        <taxon>Clostridia</taxon>
        <taxon>Eubacteriales</taxon>
        <taxon>Symbiobacteriaceae</taxon>
        <taxon>Caldinitratiruptor</taxon>
    </lineage>
</organism>
<sequence>MCSRSRLTALVLAVLPLLLAGCSRSGAAAPAGSPAHPAVEQAVAGADVVVEVHFRQPAGKDARWAIEPARIEVPLGSRVALVAANDEPLPHDLVIGEPYNQKTVLVRRGEKAAVVFTADRPTAGTPVWCSVPGHRELGMEAVLVVR</sequence>
<dbReference type="EMBL" id="AP025628">
    <property type="protein sequence ID" value="BDG58953.1"/>
    <property type="molecule type" value="Genomic_DNA"/>
</dbReference>
<feature type="chain" id="PRO_5041399307" description="EfeO-type cupredoxin-like domain-containing protein" evidence="1">
    <location>
        <begin position="28"/>
        <end position="146"/>
    </location>
</feature>
<evidence type="ECO:0000256" key="1">
    <source>
        <dbReference type="SAM" id="SignalP"/>
    </source>
</evidence>
<feature type="signal peptide" evidence="1">
    <location>
        <begin position="1"/>
        <end position="27"/>
    </location>
</feature>
<dbReference type="PROSITE" id="PS51257">
    <property type="entry name" value="PROKAR_LIPOPROTEIN"/>
    <property type="match status" value="1"/>
</dbReference>
<dbReference type="CDD" id="cd00920">
    <property type="entry name" value="Cupredoxin"/>
    <property type="match status" value="1"/>
</dbReference>
<dbReference type="RefSeq" id="WP_264843077.1">
    <property type="nucleotide sequence ID" value="NZ_AP025628.1"/>
</dbReference>
<keyword evidence="3" id="KW-1185">Reference proteome</keyword>
<gene>
    <name evidence="2" type="ORF">caldi_00430</name>
</gene>
<keyword evidence="1" id="KW-0732">Signal</keyword>
<accession>A0AA35G759</accession>
<dbReference type="Proteomes" id="UP001163687">
    <property type="component" value="Chromosome"/>
</dbReference>
<dbReference type="SUPFAM" id="SSF49503">
    <property type="entry name" value="Cupredoxins"/>
    <property type="match status" value="1"/>
</dbReference>
<protein>
    <recommendedName>
        <fullName evidence="4">EfeO-type cupredoxin-like domain-containing protein</fullName>
    </recommendedName>
</protein>
<name>A0AA35G759_9FIRM</name>
<evidence type="ECO:0000313" key="3">
    <source>
        <dbReference type="Proteomes" id="UP001163687"/>
    </source>
</evidence>
<dbReference type="InterPro" id="IPR008972">
    <property type="entry name" value="Cupredoxin"/>
</dbReference>
<evidence type="ECO:0008006" key="4">
    <source>
        <dbReference type="Google" id="ProtNLM"/>
    </source>
</evidence>
<dbReference type="Gene3D" id="2.60.40.420">
    <property type="entry name" value="Cupredoxins - blue copper proteins"/>
    <property type="match status" value="1"/>
</dbReference>
<proteinExistence type="predicted"/>
<dbReference type="KEGG" id="cmic:caldi_00430"/>
<dbReference type="AlphaFoldDB" id="A0AA35G759"/>
<reference evidence="2" key="1">
    <citation type="submission" date="2022-03" db="EMBL/GenBank/DDBJ databases">
        <title>Complete genome sequence of Caldinitratiruptor microaerophilus.</title>
        <authorList>
            <person name="Mukaiyama R."/>
            <person name="Nishiyama T."/>
            <person name="Ueda K."/>
        </authorList>
    </citation>
    <scope>NUCLEOTIDE SEQUENCE</scope>
    <source>
        <strain evidence="2">JCM 16183</strain>
    </source>
</reference>
<evidence type="ECO:0000313" key="2">
    <source>
        <dbReference type="EMBL" id="BDG58953.1"/>
    </source>
</evidence>